<evidence type="ECO:0000313" key="2">
    <source>
        <dbReference type="Proteomes" id="UP000512286"/>
    </source>
</evidence>
<dbReference type="AlphaFoldDB" id="A0A7D6VN88"/>
<evidence type="ECO:0008006" key="3">
    <source>
        <dbReference type="Google" id="ProtNLM"/>
    </source>
</evidence>
<organism evidence="1 2">
    <name type="scientific">Clostridium intestinale</name>
    <dbReference type="NCBI Taxonomy" id="36845"/>
    <lineage>
        <taxon>Bacteria</taxon>
        <taxon>Bacillati</taxon>
        <taxon>Bacillota</taxon>
        <taxon>Clostridia</taxon>
        <taxon>Eubacteriales</taxon>
        <taxon>Clostridiaceae</taxon>
        <taxon>Clostridium</taxon>
    </lineage>
</organism>
<reference evidence="1 2" key="1">
    <citation type="submission" date="2020-07" db="EMBL/GenBank/DDBJ databases">
        <title>Electron transfer.</title>
        <authorList>
            <person name="Huang L."/>
            <person name="Liu X."/>
            <person name="Zhou S."/>
        </authorList>
    </citation>
    <scope>NUCLEOTIDE SEQUENCE [LARGE SCALE GENOMIC DNA]</scope>
    <source>
        <strain evidence="1 2">Lx1</strain>
    </source>
</reference>
<evidence type="ECO:0000313" key="1">
    <source>
        <dbReference type="EMBL" id="QLY77809.1"/>
    </source>
</evidence>
<proteinExistence type="predicted"/>
<dbReference type="RefSeq" id="WP_181600303.1">
    <property type="nucleotide sequence ID" value="NZ_CP059378.1"/>
</dbReference>
<gene>
    <name evidence="1" type="ORF">HZF06_11865</name>
</gene>
<sequence>MKGKKNTEKLVTILLDTDFCWYPSQIEKAKVLWECGVGIKEMSKIFKRSCMEVMLLLMHLDLEGEIEKREGYVWGNLNKK</sequence>
<dbReference type="EMBL" id="CP059378">
    <property type="protein sequence ID" value="QLY77809.1"/>
    <property type="molecule type" value="Genomic_DNA"/>
</dbReference>
<dbReference type="KEGG" id="cint:HZF06_11865"/>
<protein>
    <recommendedName>
        <fullName evidence="3">DprA winged helix domain-containing protein</fullName>
    </recommendedName>
</protein>
<accession>A0A7D6VN88</accession>
<name>A0A7D6VN88_9CLOT</name>
<dbReference type="Proteomes" id="UP000512286">
    <property type="component" value="Chromosome"/>
</dbReference>